<name>A0A4R1HFY7_9GAMM</name>
<evidence type="ECO:0000259" key="5">
    <source>
        <dbReference type="PROSITE" id="PS51063"/>
    </source>
</evidence>
<evidence type="ECO:0000256" key="1">
    <source>
        <dbReference type="ARBA" id="ARBA00023015"/>
    </source>
</evidence>
<keyword evidence="7" id="KW-1185">Reference proteome</keyword>
<protein>
    <submittedName>
        <fullName evidence="6">CRP/FNR family transcriptional regulator</fullName>
    </submittedName>
</protein>
<dbReference type="RefSeq" id="WP_165869208.1">
    <property type="nucleotide sequence ID" value="NZ_SMFX01000001.1"/>
</dbReference>
<keyword evidence="2" id="KW-0238">DNA-binding</keyword>
<dbReference type="InterPro" id="IPR018490">
    <property type="entry name" value="cNMP-bd_dom_sf"/>
</dbReference>
<dbReference type="Proteomes" id="UP000295707">
    <property type="component" value="Unassembled WGS sequence"/>
</dbReference>
<proteinExistence type="predicted"/>
<dbReference type="SMART" id="SM00419">
    <property type="entry name" value="HTH_CRP"/>
    <property type="match status" value="1"/>
</dbReference>
<reference evidence="6 7" key="1">
    <citation type="submission" date="2019-03" db="EMBL/GenBank/DDBJ databases">
        <title>Genomic Encyclopedia of Type Strains, Phase IV (KMG-IV): sequencing the most valuable type-strain genomes for metagenomic binning, comparative biology and taxonomic classification.</title>
        <authorList>
            <person name="Goeker M."/>
        </authorList>
    </citation>
    <scope>NUCLEOTIDE SEQUENCE [LARGE SCALE GENOMIC DNA]</scope>
    <source>
        <strain evidence="6 7">DSM 19610</strain>
    </source>
</reference>
<dbReference type="SUPFAM" id="SSF46785">
    <property type="entry name" value="Winged helix' DNA-binding domain"/>
    <property type="match status" value="1"/>
</dbReference>
<gene>
    <name evidence="6" type="ORF">DFR30_2605</name>
</gene>
<dbReference type="InterPro" id="IPR014710">
    <property type="entry name" value="RmlC-like_jellyroll"/>
</dbReference>
<dbReference type="PROSITE" id="PS51063">
    <property type="entry name" value="HTH_CRP_2"/>
    <property type="match status" value="1"/>
</dbReference>
<dbReference type="Gene3D" id="2.60.120.10">
    <property type="entry name" value="Jelly Rolls"/>
    <property type="match status" value="1"/>
</dbReference>
<dbReference type="InterPro" id="IPR012318">
    <property type="entry name" value="HTH_CRP"/>
</dbReference>
<dbReference type="InterPro" id="IPR050397">
    <property type="entry name" value="Env_Response_Regulators"/>
</dbReference>
<dbReference type="SUPFAM" id="SSF51206">
    <property type="entry name" value="cAMP-binding domain-like"/>
    <property type="match status" value="1"/>
</dbReference>
<dbReference type="GO" id="GO:0003700">
    <property type="term" value="F:DNA-binding transcription factor activity"/>
    <property type="evidence" value="ECO:0007669"/>
    <property type="project" value="TreeGrafter"/>
</dbReference>
<dbReference type="PROSITE" id="PS50042">
    <property type="entry name" value="CNMP_BINDING_3"/>
    <property type="match status" value="1"/>
</dbReference>
<dbReference type="PANTHER" id="PTHR24567:SF74">
    <property type="entry name" value="HTH-TYPE TRANSCRIPTIONAL REGULATOR ARCR"/>
    <property type="match status" value="1"/>
</dbReference>
<comment type="caution">
    <text evidence="6">The sequence shown here is derived from an EMBL/GenBank/DDBJ whole genome shotgun (WGS) entry which is preliminary data.</text>
</comment>
<accession>A0A4R1HFY7</accession>
<dbReference type="EMBL" id="SMFX01000001">
    <property type="protein sequence ID" value="TCK19295.1"/>
    <property type="molecule type" value="Genomic_DNA"/>
</dbReference>
<dbReference type="GO" id="GO:0003677">
    <property type="term" value="F:DNA binding"/>
    <property type="evidence" value="ECO:0007669"/>
    <property type="project" value="UniProtKB-KW"/>
</dbReference>
<dbReference type="Gene3D" id="1.10.10.10">
    <property type="entry name" value="Winged helix-like DNA-binding domain superfamily/Winged helix DNA-binding domain"/>
    <property type="match status" value="1"/>
</dbReference>
<organism evidence="6 7">
    <name type="scientific">Thiogranum longum</name>
    <dbReference type="NCBI Taxonomy" id="1537524"/>
    <lineage>
        <taxon>Bacteria</taxon>
        <taxon>Pseudomonadati</taxon>
        <taxon>Pseudomonadota</taxon>
        <taxon>Gammaproteobacteria</taxon>
        <taxon>Chromatiales</taxon>
        <taxon>Ectothiorhodospiraceae</taxon>
        <taxon>Thiogranum</taxon>
    </lineage>
</organism>
<evidence type="ECO:0000259" key="4">
    <source>
        <dbReference type="PROSITE" id="PS50042"/>
    </source>
</evidence>
<dbReference type="AlphaFoldDB" id="A0A4R1HFY7"/>
<evidence type="ECO:0000313" key="6">
    <source>
        <dbReference type="EMBL" id="TCK19295.1"/>
    </source>
</evidence>
<dbReference type="InterPro" id="IPR036388">
    <property type="entry name" value="WH-like_DNA-bd_sf"/>
</dbReference>
<keyword evidence="1" id="KW-0805">Transcription regulation</keyword>
<dbReference type="GO" id="GO:0005829">
    <property type="term" value="C:cytosol"/>
    <property type="evidence" value="ECO:0007669"/>
    <property type="project" value="TreeGrafter"/>
</dbReference>
<dbReference type="Pfam" id="PF00027">
    <property type="entry name" value="cNMP_binding"/>
    <property type="match status" value="1"/>
</dbReference>
<keyword evidence="3" id="KW-0804">Transcription</keyword>
<dbReference type="InterPro" id="IPR036390">
    <property type="entry name" value="WH_DNA-bd_sf"/>
</dbReference>
<dbReference type="InterPro" id="IPR000595">
    <property type="entry name" value="cNMP-bd_dom"/>
</dbReference>
<dbReference type="Pfam" id="PF13545">
    <property type="entry name" value="HTH_Crp_2"/>
    <property type="match status" value="1"/>
</dbReference>
<evidence type="ECO:0000256" key="2">
    <source>
        <dbReference type="ARBA" id="ARBA00023125"/>
    </source>
</evidence>
<sequence length="221" mass="24506">MSGAPNILDQWFPQDDMVLQQLRRQVQSVQLPSGHTVFHRGDACRNYLVVIRGSLRVQALSSGGREVVLYRVTDGQSCVITTSCLISEESYPAEGITDEETDALVIPQSVFNEALGHSEAFRRFVFANQGQRLGDLIQRVEDVAFGRVDARLAKHLVDRCGNQPGSVSATHQQLASELGTAREVVSRQLKVFEKEGFIAVHRGAVEVIRPEALTRVWEAVH</sequence>
<feature type="domain" description="Cyclic nucleotide-binding" evidence="4">
    <location>
        <begin position="15"/>
        <end position="132"/>
    </location>
</feature>
<dbReference type="PANTHER" id="PTHR24567">
    <property type="entry name" value="CRP FAMILY TRANSCRIPTIONAL REGULATORY PROTEIN"/>
    <property type="match status" value="1"/>
</dbReference>
<feature type="domain" description="HTH crp-type" evidence="5">
    <location>
        <begin position="146"/>
        <end position="211"/>
    </location>
</feature>
<evidence type="ECO:0000256" key="3">
    <source>
        <dbReference type="ARBA" id="ARBA00023163"/>
    </source>
</evidence>
<dbReference type="CDD" id="cd00038">
    <property type="entry name" value="CAP_ED"/>
    <property type="match status" value="1"/>
</dbReference>
<evidence type="ECO:0000313" key="7">
    <source>
        <dbReference type="Proteomes" id="UP000295707"/>
    </source>
</evidence>